<proteinExistence type="predicted"/>
<dbReference type="GO" id="GO:0008168">
    <property type="term" value="F:methyltransferase activity"/>
    <property type="evidence" value="ECO:0007669"/>
    <property type="project" value="UniProtKB-KW"/>
</dbReference>
<sequence length="334" mass="39103">MPGNSNLLHSRVAKEDEFYTPLSMIENELKHYKHHFKDKIVLCNCDDPRVSNFFRYFVIYFDVLELKKVIATCYKNDDADLFSQGTAEEAVYLEYDGSIKYSGEDDFAKIPCKRLKGNGDFRNPECVDFLKQADIVVTNPPFSLFKEYVPFLFKYEKKFLIVGNINNISYKSIMPLIKNNKMWCGINNGHFWFQVPEYYEEKKTDFKIEKGIKYRRMGNICWFTNLEISRTHEILETGKRYSSDRYIQYENYNAINIDATSEIPMDYEGVMGVPLGFFTKYNPQQFRVLGQTDSSDVCEEVENLRIPGTFRGRGLIGGKQKAPRILIQKITREK</sequence>
<protein>
    <submittedName>
        <fullName evidence="1">Adenine-specific methyltransferase EcoRI</fullName>
    </submittedName>
</protein>
<reference evidence="1 2" key="1">
    <citation type="submission" date="2017-08" db="EMBL/GenBank/DDBJ databases">
        <authorList>
            <person name="de Groot N.N."/>
        </authorList>
    </citation>
    <scope>NUCLEOTIDE SEQUENCE [LARGE SCALE GENOMIC DNA]</scope>
    <source>
        <strain evidence="1 2">HM2</strain>
    </source>
</reference>
<dbReference type="Pfam" id="PF13651">
    <property type="entry name" value="EcoRI_methylase"/>
    <property type="match status" value="1"/>
</dbReference>
<accession>A0A380S806</accession>
<dbReference type="AlphaFoldDB" id="A0A380S806"/>
<dbReference type="PROSITE" id="PS00092">
    <property type="entry name" value="N6_MTASE"/>
    <property type="match status" value="1"/>
</dbReference>
<gene>
    <name evidence="1" type="ORF">SAMN05661053_2783</name>
</gene>
<dbReference type="GO" id="GO:0032259">
    <property type="term" value="P:methylation"/>
    <property type="evidence" value="ECO:0007669"/>
    <property type="project" value="UniProtKB-KW"/>
</dbReference>
<organism evidence="1 2">
    <name type="scientific">Fibrobacter succinogenes</name>
    <name type="common">Bacteroides succinogenes</name>
    <dbReference type="NCBI Taxonomy" id="833"/>
    <lineage>
        <taxon>Bacteria</taxon>
        <taxon>Pseudomonadati</taxon>
        <taxon>Fibrobacterota</taxon>
        <taxon>Fibrobacteria</taxon>
        <taxon>Fibrobacterales</taxon>
        <taxon>Fibrobacteraceae</taxon>
        <taxon>Fibrobacter</taxon>
    </lineage>
</organism>
<evidence type="ECO:0000313" key="2">
    <source>
        <dbReference type="Proteomes" id="UP000255423"/>
    </source>
</evidence>
<dbReference type="GO" id="GO:0003676">
    <property type="term" value="F:nucleic acid binding"/>
    <property type="evidence" value="ECO:0007669"/>
    <property type="project" value="InterPro"/>
</dbReference>
<dbReference type="Proteomes" id="UP000255423">
    <property type="component" value="Unassembled WGS sequence"/>
</dbReference>
<keyword evidence="1" id="KW-0489">Methyltransferase</keyword>
<dbReference type="EMBL" id="UHJL01000005">
    <property type="protein sequence ID" value="SUQ25979.1"/>
    <property type="molecule type" value="Genomic_DNA"/>
</dbReference>
<dbReference type="InterPro" id="IPR025247">
    <property type="entry name" value="EcoRI-like_methylase"/>
</dbReference>
<dbReference type="InterPro" id="IPR002052">
    <property type="entry name" value="DNA_methylase_N6_adenine_CS"/>
</dbReference>
<keyword evidence="1" id="KW-0808">Transferase</keyword>
<name>A0A380S806_FIBSU</name>
<evidence type="ECO:0000313" key="1">
    <source>
        <dbReference type="EMBL" id="SUQ25979.1"/>
    </source>
</evidence>